<evidence type="ECO:0000256" key="7">
    <source>
        <dbReference type="ARBA" id="ARBA00023136"/>
    </source>
</evidence>
<comment type="caution">
    <text evidence="11">The sequence shown here is derived from an EMBL/GenBank/DDBJ whole genome shotgun (WGS) entry which is preliminary data.</text>
</comment>
<evidence type="ECO:0000256" key="3">
    <source>
        <dbReference type="ARBA" id="ARBA00022692"/>
    </source>
</evidence>
<dbReference type="PANTHER" id="PTHR10266:SF3">
    <property type="entry name" value="CYTOCHROME C1, HEME PROTEIN, MITOCHONDRIAL"/>
    <property type="match status" value="1"/>
</dbReference>
<dbReference type="GO" id="GO:0009055">
    <property type="term" value="F:electron transfer activity"/>
    <property type="evidence" value="ECO:0007669"/>
    <property type="project" value="InterPro"/>
</dbReference>
<gene>
    <name evidence="11" type="ORF">EDC28_101480</name>
</gene>
<keyword evidence="3 9" id="KW-0812">Transmembrane</keyword>
<feature type="binding site" description="covalent" evidence="8">
    <location>
        <position position="51"/>
    </location>
    <ligand>
        <name>heme c</name>
        <dbReference type="ChEBI" id="CHEBI:61717"/>
    </ligand>
</feature>
<comment type="subcellular location">
    <subcellularLocation>
        <location evidence="1">Membrane</location>
    </subcellularLocation>
</comment>
<evidence type="ECO:0000313" key="12">
    <source>
        <dbReference type="Proteomes" id="UP000268033"/>
    </source>
</evidence>
<keyword evidence="10" id="KW-0732">Signal</keyword>
<evidence type="ECO:0000256" key="6">
    <source>
        <dbReference type="ARBA" id="ARBA00023004"/>
    </source>
</evidence>
<evidence type="ECO:0000256" key="2">
    <source>
        <dbReference type="ARBA" id="ARBA00022617"/>
    </source>
</evidence>
<evidence type="ECO:0000256" key="8">
    <source>
        <dbReference type="PIRSR" id="PIRSR602326-1"/>
    </source>
</evidence>
<dbReference type="RefSeq" id="WP_336391483.1">
    <property type="nucleotide sequence ID" value="NZ_JBLXEP010000015.1"/>
</dbReference>
<feature type="binding site" description="covalent" evidence="8">
    <location>
        <position position="54"/>
    </location>
    <ligand>
        <name>heme c</name>
        <dbReference type="ChEBI" id="CHEBI:61717"/>
    </ligand>
</feature>
<keyword evidence="7 9" id="KW-0472">Membrane</keyword>
<dbReference type="Gene3D" id="1.20.5.100">
    <property type="entry name" value="Cytochrome c1, transmembrane anchor, C-terminal"/>
    <property type="match status" value="1"/>
</dbReference>
<keyword evidence="2 8" id="KW-0349">Heme</keyword>
<dbReference type="GO" id="GO:0020037">
    <property type="term" value="F:heme binding"/>
    <property type="evidence" value="ECO:0007669"/>
    <property type="project" value="InterPro"/>
</dbReference>
<dbReference type="GO" id="GO:0046872">
    <property type="term" value="F:metal ion binding"/>
    <property type="evidence" value="ECO:0007669"/>
    <property type="project" value="UniProtKB-KW"/>
</dbReference>
<feature type="binding site" description="covalent" evidence="8">
    <location>
        <position position="55"/>
    </location>
    <ligand>
        <name>heme c</name>
        <dbReference type="ChEBI" id="CHEBI:61717"/>
    </ligand>
</feature>
<keyword evidence="6 8" id="KW-0408">Iron</keyword>
<dbReference type="EMBL" id="RJUL01000001">
    <property type="protein sequence ID" value="ROQ30787.1"/>
    <property type="molecule type" value="Genomic_DNA"/>
</dbReference>
<dbReference type="STRING" id="584787.GCA_001247655_03624"/>
<feature type="chain" id="PRO_5018173963" evidence="10">
    <location>
        <begin position="20"/>
        <end position="246"/>
    </location>
</feature>
<keyword evidence="4 8" id="KW-0479">Metal-binding</keyword>
<dbReference type="Pfam" id="PF02167">
    <property type="entry name" value="Cytochrom_C1"/>
    <property type="match status" value="1"/>
</dbReference>
<proteinExistence type="predicted"/>
<keyword evidence="5 9" id="KW-1133">Transmembrane helix</keyword>
<evidence type="ECO:0000256" key="9">
    <source>
        <dbReference type="SAM" id="Phobius"/>
    </source>
</evidence>
<name>A0A3N1PVK3_9GAMM</name>
<evidence type="ECO:0000256" key="4">
    <source>
        <dbReference type="ARBA" id="ARBA00022723"/>
    </source>
</evidence>
<organism evidence="11 12">
    <name type="scientific">Gallaecimonas pentaromativorans</name>
    <dbReference type="NCBI Taxonomy" id="584787"/>
    <lineage>
        <taxon>Bacteria</taxon>
        <taxon>Pseudomonadati</taxon>
        <taxon>Pseudomonadota</taxon>
        <taxon>Gammaproteobacteria</taxon>
        <taxon>Enterobacterales</taxon>
        <taxon>Gallaecimonadaceae</taxon>
        <taxon>Gallaecimonas</taxon>
    </lineage>
</organism>
<keyword evidence="12" id="KW-1185">Reference proteome</keyword>
<dbReference type="Proteomes" id="UP000268033">
    <property type="component" value="Unassembled WGS sequence"/>
</dbReference>
<feature type="transmembrane region" description="Helical" evidence="9">
    <location>
        <begin position="219"/>
        <end position="237"/>
    </location>
</feature>
<dbReference type="GO" id="GO:0016020">
    <property type="term" value="C:membrane"/>
    <property type="evidence" value="ECO:0007669"/>
    <property type="project" value="UniProtKB-SubCell"/>
</dbReference>
<evidence type="ECO:0000256" key="1">
    <source>
        <dbReference type="ARBA" id="ARBA00004370"/>
    </source>
</evidence>
<dbReference type="InterPro" id="IPR002326">
    <property type="entry name" value="Cyt_c1"/>
</dbReference>
<protein>
    <submittedName>
        <fullName evidence="11">Ubiquinol-cytochrome c reductase cytochrome c1 subunit</fullName>
    </submittedName>
</protein>
<evidence type="ECO:0000313" key="11">
    <source>
        <dbReference type="EMBL" id="ROQ30787.1"/>
    </source>
</evidence>
<reference evidence="11 12" key="1">
    <citation type="submission" date="2018-11" db="EMBL/GenBank/DDBJ databases">
        <title>Genomic Encyclopedia of Type Strains, Phase IV (KMG-IV): sequencing the most valuable type-strain genomes for metagenomic binning, comparative biology and taxonomic classification.</title>
        <authorList>
            <person name="Goeker M."/>
        </authorList>
    </citation>
    <scope>NUCLEOTIDE SEQUENCE [LARGE SCALE GENOMIC DNA]</scope>
    <source>
        <strain evidence="11 12">DSM 21945</strain>
    </source>
</reference>
<evidence type="ECO:0000256" key="5">
    <source>
        <dbReference type="ARBA" id="ARBA00022989"/>
    </source>
</evidence>
<accession>A0A3N1PVK3</accession>
<dbReference type="PANTHER" id="PTHR10266">
    <property type="entry name" value="CYTOCHROME C1"/>
    <property type="match status" value="1"/>
</dbReference>
<sequence length="246" mass="28211">MIRTLLLILAWTLPGLCHAADGHSVHLDKARYDLSDKASLQRGARLYMNYCLGCHQMQYQRYLRTADDLGIPHDLMEKNLVFTGAKIGDHIRNAMPVEQAAAWFGKIPPDLTLEARVRGADWIYTYLRSFYEDESRPFGVNNEVFKDVGMPHVLQPLQGVPRKTYETRLVDGEEKQVYVGIKADGTGELSEEAYDKAVLDLVNFLVYTGEPMRPQAEQLGWKVLVFLAIFFVLAYLLKKEYWRDVH</sequence>
<dbReference type="InterPro" id="IPR036909">
    <property type="entry name" value="Cyt_c-like_dom_sf"/>
</dbReference>
<evidence type="ECO:0000256" key="10">
    <source>
        <dbReference type="SAM" id="SignalP"/>
    </source>
</evidence>
<comment type="cofactor">
    <cofactor evidence="8">
        <name>heme c</name>
        <dbReference type="ChEBI" id="CHEBI:61717"/>
    </cofactor>
    <text evidence="8">Binds 1 heme c group covalently per subunit.</text>
</comment>
<dbReference type="SUPFAM" id="SSF46626">
    <property type="entry name" value="Cytochrome c"/>
    <property type="match status" value="1"/>
</dbReference>
<dbReference type="Gene3D" id="1.10.760.10">
    <property type="entry name" value="Cytochrome c-like domain"/>
    <property type="match status" value="1"/>
</dbReference>
<dbReference type="AlphaFoldDB" id="A0A3N1PVK3"/>
<feature type="signal peptide" evidence="10">
    <location>
        <begin position="1"/>
        <end position="19"/>
    </location>
</feature>